<dbReference type="InterPro" id="IPR004843">
    <property type="entry name" value="Calcineurin-like_PHP"/>
</dbReference>
<evidence type="ECO:0000313" key="3">
    <source>
        <dbReference type="Proteomes" id="UP000272942"/>
    </source>
</evidence>
<accession>A0A3P8J3E3</accession>
<name>A0A3P8J3E3_9TREM</name>
<reference evidence="2 3" key="1">
    <citation type="submission" date="2018-11" db="EMBL/GenBank/DDBJ databases">
        <authorList>
            <consortium name="Pathogen Informatics"/>
        </authorList>
    </citation>
    <scope>NUCLEOTIDE SEQUENCE [LARGE SCALE GENOMIC DNA]</scope>
    <source>
        <strain evidence="2 3">Egypt</strain>
    </source>
</reference>
<dbReference type="EMBL" id="UZAN01068793">
    <property type="protein sequence ID" value="VDP94635.1"/>
    <property type="molecule type" value="Genomic_DNA"/>
</dbReference>
<gene>
    <name evidence="2" type="ORF">ECPE_LOCUS17345</name>
</gene>
<dbReference type="InterPro" id="IPR029052">
    <property type="entry name" value="Metallo-depent_PP-like"/>
</dbReference>
<dbReference type="GO" id="GO:0005634">
    <property type="term" value="C:nucleus"/>
    <property type="evidence" value="ECO:0007669"/>
    <property type="project" value="TreeGrafter"/>
</dbReference>
<dbReference type="PRINTS" id="PR00114">
    <property type="entry name" value="STPHPHTASE"/>
</dbReference>
<dbReference type="PANTHER" id="PTHR11668">
    <property type="entry name" value="SERINE/THREONINE PROTEIN PHOSPHATASE"/>
    <property type="match status" value="1"/>
</dbReference>
<keyword evidence="3" id="KW-1185">Reference proteome</keyword>
<evidence type="ECO:0000313" key="2">
    <source>
        <dbReference type="EMBL" id="VDP94635.1"/>
    </source>
</evidence>
<proteinExistence type="predicted"/>
<evidence type="ECO:0000259" key="1">
    <source>
        <dbReference type="SMART" id="SM00156"/>
    </source>
</evidence>
<dbReference type="SMART" id="SM00156">
    <property type="entry name" value="PP2Ac"/>
    <property type="match status" value="1"/>
</dbReference>
<dbReference type="AlphaFoldDB" id="A0A3P8J3E3"/>
<dbReference type="Proteomes" id="UP000272942">
    <property type="component" value="Unassembled WGS sequence"/>
</dbReference>
<dbReference type="InterPro" id="IPR006186">
    <property type="entry name" value="Ser/Thr-sp_prot-phosphatase"/>
</dbReference>
<organism evidence="2 3">
    <name type="scientific">Echinostoma caproni</name>
    <dbReference type="NCBI Taxonomy" id="27848"/>
    <lineage>
        <taxon>Eukaryota</taxon>
        <taxon>Metazoa</taxon>
        <taxon>Spiralia</taxon>
        <taxon>Lophotrochozoa</taxon>
        <taxon>Platyhelminthes</taxon>
        <taxon>Trematoda</taxon>
        <taxon>Digenea</taxon>
        <taxon>Plagiorchiida</taxon>
        <taxon>Echinostomata</taxon>
        <taxon>Echinostomatoidea</taxon>
        <taxon>Echinostomatidae</taxon>
        <taxon>Echinostoma</taxon>
    </lineage>
</organism>
<feature type="domain" description="Serine/threonine specific protein phosphatases" evidence="1">
    <location>
        <begin position="1"/>
        <end position="166"/>
    </location>
</feature>
<dbReference type="Gene3D" id="3.60.21.10">
    <property type="match status" value="1"/>
</dbReference>
<dbReference type="PANTHER" id="PTHR11668:SF496">
    <property type="entry name" value="SERINE_THREONINE-PROTEIN PHOSPHATASE"/>
    <property type="match status" value="1"/>
</dbReference>
<dbReference type="Pfam" id="PF00149">
    <property type="entry name" value="Metallophos"/>
    <property type="match status" value="1"/>
</dbReference>
<protein>
    <recommendedName>
        <fullName evidence="1">Serine/threonine specific protein phosphatases domain-containing protein</fullName>
    </recommendedName>
</protein>
<dbReference type="GO" id="GO:0004722">
    <property type="term" value="F:protein serine/threonine phosphatase activity"/>
    <property type="evidence" value="ECO:0007669"/>
    <property type="project" value="TreeGrafter"/>
</dbReference>
<dbReference type="GO" id="GO:0005737">
    <property type="term" value="C:cytoplasm"/>
    <property type="evidence" value="ECO:0007669"/>
    <property type="project" value="TreeGrafter"/>
</dbReference>
<dbReference type="SUPFAM" id="SSF56300">
    <property type="entry name" value="Metallo-dependent phosphatases"/>
    <property type="match status" value="1"/>
</dbReference>
<dbReference type="InterPro" id="IPR050341">
    <property type="entry name" value="PP1_catalytic_subunit"/>
</dbReference>
<sequence>MVDSSIFCIHGGLSPDLKKLDQVRKCATSAFAKIHLSFCHRPFRLFTFQLNQIRRPTEIPDIGIICDLLWSDPDNASNGWGENERGVSYTFGADEVQKFMDKCSVSLIVRAHQVVEDGYEFFADKKTTTIELWFSEGKDKQADEMILGYTDSVKAHKSLSSIAPEMTRAD</sequence>
<dbReference type="OrthoDB" id="1930084at2759"/>